<evidence type="ECO:0000313" key="4">
    <source>
        <dbReference type="Proteomes" id="UP000887567"/>
    </source>
</evidence>
<dbReference type="SUPFAM" id="SSF53300">
    <property type="entry name" value="vWA-like"/>
    <property type="match status" value="1"/>
</dbReference>
<dbReference type="Pfam" id="PF00092">
    <property type="entry name" value="VWA"/>
    <property type="match status" value="1"/>
</dbReference>
<dbReference type="EnsemblMetazoa" id="XM_021042233.1">
    <property type="protein sequence ID" value="XP_020897892.1"/>
    <property type="gene ID" value="LOC110236692"/>
</dbReference>
<dbReference type="KEGG" id="epa:110236692"/>
<dbReference type="PANTHER" id="PTHR24020">
    <property type="entry name" value="COLLAGEN ALPHA"/>
    <property type="match status" value="1"/>
</dbReference>
<proteinExistence type="predicted"/>
<dbReference type="InterPro" id="IPR036465">
    <property type="entry name" value="vWFA_dom_sf"/>
</dbReference>
<dbReference type="EnsemblMetazoa" id="XM_028658369.1">
    <property type="protein sequence ID" value="XP_028514170.1"/>
    <property type="gene ID" value="LOC110236692"/>
</dbReference>
<evidence type="ECO:0000259" key="2">
    <source>
        <dbReference type="PROSITE" id="PS50234"/>
    </source>
</evidence>
<sequence length="241" mass="27050">MKYCPLFMIAALVALELAKASSVKRPKCNNKIDLAIVIDASASMGEENFAKSKAFARDLLSHFDISEEATHVSLSYFSFYTHLVTAFDDEDSSVATMYKELKKMRYEGSFTNLAKTATGLRYKVFSKDRGARKGQKDSKMVAVFLSDGFESMGPDEISFCISELHNYGVETFAGIVDGENSNEGIDSLVSPEKKDHKFTMYNDPKKRKIELERMVQSICKIYNKPKETIADTNEAMEDGEQ</sequence>
<reference evidence="3" key="1">
    <citation type="submission" date="2022-11" db="UniProtKB">
        <authorList>
            <consortium name="EnsemblMetazoa"/>
        </authorList>
    </citation>
    <scope>IDENTIFICATION</scope>
</reference>
<feature type="chain" id="PRO_5038323982" description="VWFA domain-containing protein" evidence="1">
    <location>
        <begin position="21"/>
        <end position="241"/>
    </location>
</feature>
<dbReference type="OrthoDB" id="10256829at2759"/>
<evidence type="ECO:0000256" key="1">
    <source>
        <dbReference type="SAM" id="SignalP"/>
    </source>
</evidence>
<dbReference type="PROSITE" id="PS50234">
    <property type="entry name" value="VWFA"/>
    <property type="match status" value="1"/>
</dbReference>
<dbReference type="RefSeq" id="XP_020897892.1">
    <property type="nucleotide sequence ID" value="XM_021042233.1"/>
</dbReference>
<dbReference type="GeneID" id="110236692"/>
<organism evidence="3 4">
    <name type="scientific">Exaiptasia diaphana</name>
    <name type="common">Tropical sea anemone</name>
    <name type="synonym">Aiptasia pulchella</name>
    <dbReference type="NCBI Taxonomy" id="2652724"/>
    <lineage>
        <taxon>Eukaryota</taxon>
        <taxon>Metazoa</taxon>
        <taxon>Cnidaria</taxon>
        <taxon>Anthozoa</taxon>
        <taxon>Hexacorallia</taxon>
        <taxon>Actiniaria</taxon>
        <taxon>Aiptasiidae</taxon>
        <taxon>Exaiptasia</taxon>
    </lineage>
</organism>
<dbReference type="Gene3D" id="3.40.50.410">
    <property type="entry name" value="von Willebrand factor, type A domain"/>
    <property type="match status" value="1"/>
</dbReference>
<dbReference type="RefSeq" id="XP_028514170.1">
    <property type="nucleotide sequence ID" value="XM_028658369.1"/>
</dbReference>
<feature type="domain" description="VWFA" evidence="2">
    <location>
        <begin position="33"/>
        <end position="218"/>
    </location>
</feature>
<dbReference type="CDD" id="cd01450">
    <property type="entry name" value="vWFA_subfamily_ECM"/>
    <property type="match status" value="1"/>
</dbReference>
<keyword evidence="4" id="KW-1185">Reference proteome</keyword>
<feature type="signal peptide" evidence="1">
    <location>
        <begin position="1"/>
        <end position="20"/>
    </location>
</feature>
<dbReference type="Proteomes" id="UP000887567">
    <property type="component" value="Unplaced"/>
</dbReference>
<dbReference type="InterPro" id="IPR002035">
    <property type="entry name" value="VWF_A"/>
</dbReference>
<dbReference type="SMART" id="SM00327">
    <property type="entry name" value="VWA"/>
    <property type="match status" value="1"/>
</dbReference>
<dbReference type="InterPro" id="IPR050525">
    <property type="entry name" value="ECM_Assembly_Org"/>
</dbReference>
<dbReference type="PANTHER" id="PTHR24020:SF20">
    <property type="entry name" value="PH DOMAIN-CONTAINING PROTEIN"/>
    <property type="match status" value="1"/>
</dbReference>
<accession>A0A913X381</accession>
<evidence type="ECO:0000313" key="3">
    <source>
        <dbReference type="EnsemblMetazoa" id="XP_020897892.1"/>
    </source>
</evidence>
<protein>
    <recommendedName>
        <fullName evidence="2">VWFA domain-containing protein</fullName>
    </recommendedName>
</protein>
<name>A0A913X381_EXADI</name>
<dbReference type="AlphaFoldDB" id="A0A913X381"/>
<keyword evidence="1" id="KW-0732">Signal</keyword>
<dbReference type="OMA" id="MEYRAGI"/>